<keyword evidence="3 5" id="KW-1133">Transmembrane helix</keyword>
<dbReference type="EMBL" id="JAROAV010000038">
    <property type="protein sequence ID" value="MDF8265720.1"/>
    <property type="molecule type" value="Genomic_DNA"/>
</dbReference>
<feature type="transmembrane region" description="Helical" evidence="5">
    <location>
        <begin position="314"/>
        <end position="336"/>
    </location>
</feature>
<accession>A0ABT6CA98</accession>
<feature type="transmembrane region" description="Helical" evidence="5">
    <location>
        <begin position="409"/>
        <end position="427"/>
    </location>
</feature>
<gene>
    <name evidence="7" type="ORF">P4R38_15850</name>
</gene>
<dbReference type="Pfam" id="PF07690">
    <property type="entry name" value="MFS_1"/>
    <property type="match status" value="1"/>
</dbReference>
<feature type="transmembrane region" description="Helical" evidence="5">
    <location>
        <begin position="200"/>
        <end position="217"/>
    </location>
</feature>
<keyword evidence="4 5" id="KW-0472">Membrane</keyword>
<feature type="transmembrane region" description="Helical" evidence="5">
    <location>
        <begin position="255"/>
        <end position="278"/>
    </location>
</feature>
<evidence type="ECO:0000256" key="3">
    <source>
        <dbReference type="ARBA" id="ARBA00022989"/>
    </source>
</evidence>
<feature type="transmembrane region" description="Helical" evidence="5">
    <location>
        <begin position="81"/>
        <end position="103"/>
    </location>
</feature>
<dbReference type="InterPro" id="IPR020846">
    <property type="entry name" value="MFS_dom"/>
</dbReference>
<sequence>MAQTERLTGRRARALGASIVLLELAASVSTFVAQTLLPVIVSSFRVTSGVGVLVSGATVGLFVALPSAVRLLGLLGSRSTLLLGMLATLVGGVVSATADGVWFFAVGRFIAGFAGGLLGVFGVSAAVKHLDDDTRKVVIALSSAMWLLPGLVGPAIIVGLEHLIGWRWTLLTPIPIVLGARALIVRDVPPSGPVPGRRPVVRTLLVPVGVVGFLLAGTNVVGWALLLVAAFGFVALVPAGTVTMRRGAPAGLLSLTTFAVGYFGAGALITLLFTGAYGASLAEAGIALGVASVGWAVASLVLTRVERTGRSLSAAAALLVSAGCIASVGLLGAVGAPFLLGAVLWAVAGVGVGLFYPTVYLRATTPSGSLSEEQVATAAITAEAFGGLVGGAVGGVLVSGSNVTPARFAEAYGLFAAALAVAALAAARSSTGAGPAP</sequence>
<evidence type="ECO:0000313" key="8">
    <source>
        <dbReference type="Proteomes" id="UP001528912"/>
    </source>
</evidence>
<evidence type="ECO:0000256" key="1">
    <source>
        <dbReference type="ARBA" id="ARBA00004651"/>
    </source>
</evidence>
<dbReference type="InterPro" id="IPR011701">
    <property type="entry name" value="MFS"/>
</dbReference>
<evidence type="ECO:0000313" key="7">
    <source>
        <dbReference type="EMBL" id="MDF8265720.1"/>
    </source>
</evidence>
<evidence type="ECO:0000256" key="2">
    <source>
        <dbReference type="ARBA" id="ARBA00022692"/>
    </source>
</evidence>
<organism evidence="7 8">
    <name type="scientific">Luteipulveratus flavus</name>
    <dbReference type="NCBI Taxonomy" id="3031728"/>
    <lineage>
        <taxon>Bacteria</taxon>
        <taxon>Bacillati</taxon>
        <taxon>Actinomycetota</taxon>
        <taxon>Actinomycetes</taxon>
        <taxon>Micrococcales</taxon>
        <taxon>Dermacoccaceae</taxon>
        <taxon>Luteipulveratus</taxon>
    </lineage>
</organism>
<dbReference type="PANTHER" id="PTHR23501">
    <property type="entry name" value="MAJOR FACILITATOR SUPERFAMILY"/>
    <property type="match status" value="1"/>
</dbReference>
<feature type="transmembrane region" description="Helical" evidence="5">
    <location>
        <begin position="109"/>
        <end position="127"/>
    </location>
</feature>
<feature type="transmembrane region" description="Helical" evidence="5">
    <location>
        <begin position="375"/>
        <end position="397"/>
    </location>
</feature>
<keyword evidence="8" id="KW-1185">Reference proteome</keyword>
<dbReference type="Gene3D" id="1.20.1250.20">
    <property type="entry name" value="MFS general substrate transporter like domains"/>
    <property type="match status" value="1"/>
</dbReference>
<keyword evidence="2 5" id="KW-0812">Transmembrane</keyword>
<feature type="transmembrane region" description="Helical" evidence="5">
    <location>
        <begin position="139"/>
        <end position="160"/>
    </location>
</feature>
<feature type="transmembrane region" description="Helical" evidence="5">
    <location>
        <begin position="342"/>
        <end position="363"/>
    </location>
</feature>
<dbReference type="PANTHER" id="PTHR23501:SF154">
    <property type="entry name" value="MULTIDRUG-EFFLUX TRANSPORTER RV1634-RELATED"/>
    <property type="match status" value="1"/>
</dbReference>
<dbReference type="Proteomes" id="UP001528912">
    <property type="component" value="Unassembled WGS sequence"/>
</dbReference>
<evidence type="ECO:0000256" key="4">
    <source>
        <dbReference type="ARBA" id="ARBA00023136"/>
    </source>
</evidence>
<dbReference type="SUPFAM" id="SSF103473">
    <property type="entry name" value="MFS general substrate transporter"/>
    <property type="match status" value="1"/>
</dbReference>
<feature type="transmembrane region" description="Helical" evidence="5">
    <location>
        <begin position="12"/>
        <end position="37"/>
    </location>
</feature>
<reference evidence="7 8" key="1">
    <citation type="submission" date="2023-03" db="EMBL/GenBank/DDBJ databases">
        <title>YIM 133296 draft genome.</title>
        <authorList>
            <person name="Xiong L."/>
        </authorList>
    </citation>
    <scope>NUCLEOTIDE SEQUENCE [LARGE SCALE GENOMIC DNA]</scope>
    <source>
        <strain evidence="7 8">YIM 133296</strain>
    </source>
</reference>
<evidence type="ECO:0000256" key="5">
    <source>
        <dbReference type="SAM" id="Phobius"/>
    </source>
</evidence>
<feature type="transmembrane region" description="Helical" evidence="5">
    <location>
        <begin position="49"/>
        <end position="69"/>
    </location>
</feature>
<feature type="domain" description="Major facilitator superfamily (MFS) profile" evidence="6">
    <location>
        <begin position="15"/>
        <end position="434"/>
    </location>
</feature>
<evidence type="ECO:0000259" key="6">
    <source>
        <dbReference type="PROSITE" id="PS50850"/>
    </source>
</evidence>
<protein>
    <submittedName>
        <fullName evidence="7">MFS transporter</fullName>
    </submittedName>
</protein>
<dbReference type="InterPro" id="IPR036259">
    <property type="entry name" value="MFS_trans_sf"/>
</dbReference>
<name>A0ABT6CA98_9MICO</name>
<comment type="caution">
    <text evidence="7">The sequence shown here is derived from an EMBL/GenBank/DDBJ whole genome shotgun (WGS) entry which is preliminary data.</text>
</comment>
<feature type="transmembrane region" description="Helical" evidence="5">
    <location>
        <begin position="166"/>
        <end position="188"/>
    </location>
</feature>
<feature type="transmembrane region" description="Helical" evidence="5">
    <location>
        <begin position="284"/>
        <end position="302"/>
    </location>
</feature>
<dbReference type="RefSeq" id="WP_277193023.1">
    <property type="nucleotide sequence ID" value="NZ_JAROAV010000038.1"/>
</dbReference>
<dbReference type="PROSITE" id="PS50850">
    <property type="entry name" value="MFS"/>
    <property type="match status" value="1"/>
</dbReference>
<proteinExistence type="predicted"/>
<comment type="subcellular location">
    <subcellularLocation>
        <location evidence="1">Cell membrane</location>
        <topology evidence="1">Multi-pass membrane protein</topology>
    </subcellularLocation>
</comment>